<evidence type="ECO:0000313" key="3">
    <source>
        <dbReference type="Proteomes" id="UP000193498"/>
    </source>
</evidence>
<name>A0A1Y1YDH3_9FUNG</name>
<keyword evidence="3" id="KW-1185">Reference proteome</keyword>
<accession>A0A1Y1YDH3</accession>
<dbReference type="PROSITE" id="PS51257">
    <property type="entry name" value="PROKAR_LIPOPROTEIN"/>
    <property type="match status" value="1"/>
</dbReference>
<gene>
    <name evidence="2" type="ORF">K493DRAFT_301128</name>
</gene>
<evidence type="ECO:0000313" key="2">
    <source>
        <dbReference type="EMBL" id="ORX96042.1"/>
    </source>
</evidence>
<dbReference type="EMBL" id="MCFE01000162">
    <property type="protein sequence ID" value="ORX96042.1"/>
    <property type="molecule type" value="Genomic_DNA"/>
</dbReference>
<dbReference type="Pfam" id="PF00657">
    <property type="entry name" value="Lipase_GDSL"/>
    <property type="match status" value="1"/>
</dbReference>
<organism evidence="2 3">
    <name type="scientific">Basidiobolus meristosporus CBS 931.73</name>
    <dbReference type="NCBI Taxonomy" id="1314790"/>
    <lineage>
        <taxon>Eukaryota</taxon>
        <taxon>Fungi</taxon>
        <taxon>Fungi incertae sedis</taxon>
        <taxon>Zoopagomycota</taxon>
        <taxon>Entomophthoromycotina</taxon>
        <taxon>Basidiobolomycetes</taxon>
        <taxon>Basidiobolales</taxon>
        <taxon>Basidiobolaceae</taxon>
        <taxon>Basidiobolus</taxon>
    </lineage>
</organism>
<dbReference type="OrthoDB" id="1600564at2759"/>
<dbReference type="InterPro" id="IPR001087">
    <property type="entry name" value="GDSL"/>
</dbReference>
<dbReference type="InParanoid" id="A0A1Y1YDH3"/>
<dbReference type="Proteomes" id="UP000193498">
    <property type="component" value="Unassembled WGS sequence"/>
</dbReference>
<dbReference type="PANTHER" id="PTHR45648">
    <property type="entry name" value="GDSL LIPASE/ACYLHYDROLASE FAMILY PROTEIN (AFU_ORTHOLOGUE AFUA_4G14700)"/>
    <property type="match status" value="1"/>
</dbReference>
<sequence>MAGERWPFPWNMRHIIRFLGSIGIALYLISSCSNAAPYEPFLRSLIVFGDGYSDIGNTFALTNARHPPAPHFRGRFSNGQIWSELVSPSLNLPLYTYAYGGSKAIQPSLVASGIPSVTQQVDELASVPVDKIKRALVVFFYAGGEFLEDASTDPNEILHAFHQSIRQLLQKGVRNLVLTTLPPLEQFPGVQLDRAERLRSIVYAYNKGIHSMVRVFSRNRDVVLWDIHGTFSTAIRNGTFNTIDRSCLPDSFSRSHQLCANRNYIFWDAHHATHEMHRLLARSFIGVVTSSWPDTEFLGHA</sequence>
<keyword evidence="1" id="KW-0378">Hydrolase</keyword>
<dbReference type="InterPro" id="IPR051058">
    <property type="entry name" value="GDSL_Est/Lipase"/>
</dbReference>
<protein>
    <recommendedName>
        <fullName evidence="4">SGNH hydrolase</fullName>
    </recommendedName>
</protein>
<dbReference type="Gene3D" id="3.40.50.1110">
    <property type="entry name" value="SGNH hydrolase"/>
    <property type="match status" value="1"/>
</dbReference>
<dbReference type="AlphaFoldDB" id="A0A1Y1YDH3"/>
<reference evidence="2 3" key="1">
    <citation type="submission" date="2016-07" db="EMBL/GenBank/DDBJ databases">
        <title>Pervasive Adenine N6-methylation of Active Genes in Fungi.</title>
        <authorList>
            <consortium name="DOE Joint Genome Institute"/>
            <person name="Mondo S.J."/>
            <person name="Dannebaum R.O."/>
            <person name="Kuo R.C."/>
            <person name="Labutti K."/>
            <person name="Haridas S."/>
            <person name="Kuo A."/>
            <person name="Salamov A."/>
            <person name="Ahrendt S.R."/>
            <person name="Lipzen A."/>
            <person name="Sullivan W."/>
            <person name="Andreopoulos W.B."/>
            <person name="Clum A."/>
            <person name="Lindquist E."/>
            <person name="Daum C."/>
            <person name="Ramamoorthy G.K."/>
            <person name="Gryganskyi A."/>
            <person name="Culley D."/>
            <person name="Magnuson J.K."/>
            <person name="James T.Y."/>
            <person name="O'Malley M.A."/>
            <person name="Stajich J.E."/>
            <person name="Spatafora J.W."/>
            <person name="Visel A."/>
            <person name="Grigoriev I.V."/>
        </authorList>
    </citation>
    <scope>NUCLEOTIDE SEQUENCE [LARGE SCALE GENOMIC DNA]</scope>
    <source>
        <strain evidence="2 3">CBS 931.73</strain>
    </source>
</reference>
<dbReference type="InterPro" id="IPR036514">
    <property type="entry name" value="SGNH_hydro_sf"/>
</dbReference>
<comment type="caution">
    <text evidence="2">The sequence shown here is derived from an EMBL/GenBank/DDBJ whole genome shotgun (WGS) entry which is preliminary data.</text>
</comment>
<evidence type="ECO:0000256" key="1">
    <source>
        <dbReference type="ARBA" id="ARBA00022801"/>
    </source>
</evidence>
<dbReference type="CDD" id="cd01846">
    <property type="entry name" value="fatty_acyltransferase_like"/>
    <property type="match status" value="1"/>
</dbReference>
<proteinExistence type="predicted"/>
<dbReference type="PANTHER" id="PTHR45648:SF22">
    <property type="entry name" value="GDSL LIPASE_ACYLHYDROLASE FAMILY PROTEIN (AFU_ORTHOLOGUE AFUA_4G14700)"/>
    <property type="match status" value="1"/>
</dbReference>
<dbReference type="GO" id="GO:0016788">
    <property type="term" value="F:hydrolase activity, acting on ester bonds"/>
    <property type="evidence" value="ECO:0007669"/>
    <property type="project" value="InterPro"/>
</dbReference>
<evidence type="ECO:0008006" key="4">
    <source>
        <dbReference type="Google" id="ProtNLM"/>
    </source>
</evidence>
<dbReference type="SUPFAM" id="SSF52266">
    <property type="entry name" value="SGNH hydrolase"/>
    <property type="match status" value="1"/>
</dbReference>